<gene>
    <name evidence="1" type="ORF">GCM10009775_19390</name>
</gene>
<comment type="caution">
    <text evidence="1">The sequence shown here is derived from an EMBL/GenBank/DDBJ whole genome shotgun (WGS) entry which is preliminary data.</text>
</comment>
<keyword evidence="2" id="KW-1185">Reference proteome</keyword>
<reference evidence="2" key="1">
    <citation type="journal article" date="2019" name="Int. J. Syst. Evol. Microbiol.">
        <title>The Global Catalogue of Microorganisms (GCM) 10K type strain sequencing project: providing services to taxonomists for standard genome sequencing and annotation.</title>
        <authorList>
            <consortium name="The Broad Institute Genomics Platform"/>
            <consortium name="The Broad Institute Genome Sequencing Center for Infectious Disease"/>
            <person name="Wu L."/>
            <person name="Ma J."/>
        </authorList>
    </citation>
    <scope>NUCLEOTIDE SEQUENCE [LARGE SCALE GENOMIC DNA]</scope>
    <source>
        <strain evidence="2">JCM 14900</strain>
    </source>
</reference>
<accession>A0ABP5B010</accession>
<evidence type="ECO:0000313" key="1">
    <source>
        <dbReference type="EMBL" id="GAA1927381.1"/>
    </source>
</evidence>
<organism evidence="1 2">
    <name type="scientific">Microbacterium aoyamense</name>
    <dbReference type="NCBI Taxonomy" id="344166"/>
    <lineage>
        <taxon>Bacteria</taxon>
        <taxon>Bacillati</taxon>
        <taxon>Actinomycetota</taxon>
        <taxon>Actinomycetes</taxon>
        <taxon>Micrococcales</taxon>
        <taxon>Microbacteriaceae</taxon>
        <taxon>Microbacterium</taxon>
    </lineage>
</organism>
<sequence length="84" mass="9048">MDAAPAASIEGNTVSGDDIRTLIGAAPEREPIAELHRLAGVRRELARAEEVQVRKARNLGYSWQAIAAALGVTKQAAHKKYGRK</sequence>
<protein>
    <recommendedName>
        <fullName evidence="3">Transcriptional regulator</fullName>
    </recommendedName>
</protein>
<evidence type="ECO:0000313" key="2">
    <source>
        <dbReference type="Proteomes" id="UP001501343"/>
    </source>
</evidence>
<evidence type="ECO:0008006" key="3">
    <source>
        <dbReference type="Google" id="ProtNLM"/>
    </source>
</evidence>
<dbReference type="Proteomes" id="UP001501343">
    <property type="component" value="Unassembled WGS sequence"/>
</dbReference>
<name>A0ABP5B010_9MICO</name>
<dbReference type="RefSeq" id="WP_275563115.1">
    <property type="nucleotide sequence ID" value="NZ_BAAAOF010000003.1"/>
</dbReference>
<proteinExistence type="predicted"/>
<dbReference type="EMBL" id="BAAAOF010000003">
    <property type="protein sequence ID" value="GAA1927381.1"/>
    <property type="molecule type" value="Genomic_DNA"/>
</dbReference>